<evidence type="ECO:0000313" key="2">
    <source>
        <dbReference type="Proteomes" id="UP000246569"/>
    </source>
</evidence>
<protein>
    <recommendedName>
        <fullName evidence="3">Lipoprotein</fullName>
    </recommendedName>
</protein>
<evidence type="ECO:0008006" key="3">
    <source>
        <dbReference type="Google" id="ProtNLM"/>
    </source>
</evidence>
<sequence>MRPLLHVGIACLLFALTACTTPVYDLRSDPGFTYAPLLAGGLAIGGVAAQLEPLSPAVATQEAQVLAQAVAAERPALRIVGSEAVGRALGVPRQTRLQDAFGGGPLPGDVFSQLAPLGALARYVVYARLERDEVFQRQGTRVLDLPDPVYEARDRDGHRIWVPLYDRVEVIDVFETVRRLVVYFEVLDLHDARVVWSGRIEKSGSHSNDFSRGVGPAWSPGFPGVGVFPPPPQAAGLLEAAYRGFAENLPKVP</sequence>
<keyword evidence="2" id="KW-1185">Reference proteome</keyword>
<dbReference type="PROSITE" id="PS51257">
    <property type="entry name" value="PROKAR_LIPOPROTEIN"/>
    <property type="match status" value="1"/>
</dbReference>
<name>A0A317MTK9_9GAMM</name>
<evidence type="ECO:0000313" key="1">
    <source>
        <dbReference type="EMBL" id="PWV60446.1"/>
    </source>
</evidence>
<gene>
    <name evidence="1" type="ORF">C7443_1077</name>
</gene>
<comment type="caution">
    <text evidence="1">The sequence shown here is derived from an EMBL/GenBank/DDBJ whole genome shotgun (WGS) entry which is preliminary data.</text>
</comment>
<accession>A0A317MTK9</accession>
<reference evidence="1 2" key="1">
    <citation type="submission" date="2018-05" db="EMBL/GenBank/DDBJ databases">
        <title>Genomic Encyclopedia of Type Strains, Phase IV (KMG-IV): sequencing the most valuable type-strain genomes for metagenomic binning, comparative biology and taxonomic classification.</title>
        <authorList>
            <person name="Goeker M."/>
        </authorList>
    </citation>
    <scope>NUCLEOTIDE SEQUENCE [LARGE SCALE GENOMIC DNA]</scope>
    <source>
        <strain evidence="1 2">DSM 23606</strain>
    </source>
</reference>
<dbReference type="AlphaFoldDB" id="A0A317MTK9"/>
<dbReference type="EMBL" id="QGTJ01000007">
    <property type="protein sequence ID" value="PWV60446.1"/>
    <property type="molecule type" value="Genomic_DNA"/>
</dbReference>
<dbReference type="RefSeq" id="WP_110018942.1">
    <property type="nucleotide sequence ID" value="NZ_QGTJ01000007.1"/>
</dbReference>
<proteinExistence type="predicted"/>
<organism evidence="1 2">
    <name type="scientific">Plasticicumulans acidivorans</name>
    <dbReference type="NCBI Taxonomy" id="886464"/>
    <lineage>
        <taxon>Bacteria</taxon>
        <taxon>Pseudomonadati</taxon>
        <taxon>Pseudomonadota</taxon>
        <taxon>Gammaproteobacteria</taxon>
        <taxon>Candidatus Competibacteraceae</taxon>
        <taxon>Plasticicumulans</taxon>
    </lineage>
</organism>
<dbReference type="Proteomes" id="UP000246569">
    <property type="component" value="Unassembled WGS sequence"/>
</dbReference>